<protein>
    <submittedName>
        <fullName evidence="2">Uncharacterized protein</fullName>
    </submittedName>
</protein>
<name>A0AAU9NQI4_9ASTR</name>
<gene>
    <name evidence="2" type="ORF">LVIROSA_LOCUS26190</name>
</gene>
<sequence length="75" mass="7498">MKSSSNHELVTTQPGTKGMVVALSSLKGSSGSSARMAVIAASDGGWVARDWRTADLSRPTSSPATTGGVAGFSDG</sequence>
<keyword evidence="3" id="KW-1185">Reference proteome</keyword>
<evidence type="ECO:0000313" key="3">
    <source>
        <dbReference type="Proteomes" id="UP001157418"/>
    </source>
</evidence>
<evidence type="ECO:0000313" key="2">
    <source>
        <dbReference type="EMBL" id="CAH1440028.1"/>
    </source>
</evidence>
<dbReference type="AlphaFoldDB" id="A0AAU9NQI4"/>
<comment type="caution">
    <text evidence="2">The sequence shown here is derived from an EMBL/GenBank/DDBJ whole genome shotgun (WGS) entry which is preliminary data.</text>
</comment>
<reference evidence="2 3" key="1">
    <citation type="submission" date="2022-01" db="EMBL/GenBank/DDBJ databases">
        <authorList>
            <person name="Xiong W."/>
            <person name="Schranz E."/>
        </authorList>
    </citation>
    <scope>NUCLEOTIDE SEQUENCE [LARGE SCALE GENOMIC DNA]</scope>
</reference>
<feature type="region of interest" description="Disordered" evidence="1">
    <location>
        <begin position="55"/>
        <end position="75"/>
    </location>
</feature>
<evidence type="ECO:0000256" key="1">
    <source>
        <dbReference type="SAM" id="MobiDB-lite"/>
    </source>
</evidence>
<dbReference type="Proteomes" id="UP001157418">
    <property type="component" value="Unassembled WGS sequence"/>
</dbReference>
<accession>A0AAU9NQI4</accession>
<dbReference type="EMBL" id="CAKMRJ010005412">
    <property type="protein sequence ID" value="CAH1440028.1"/>
    <property type="molecule type" value="Genomic_DNA"/>
</dbReference>
<proteinExistence type="predicted"/>
<organism evidence="2 3">
    <name type="scientific">Lactuca virosa</name>
    <dbReference type="NCBI Taxonomy" id="75947"/>
    <lineage>
        <taxon>Eukaryota</taxon>
        <taxon>Viridiplantae</taxon>
        <taxon>Streptophyta</taxon>
        <taxon>Embryophyta</taxon>
        <taxon>Tracheophyta</taxon>
        <taxon>Spermatophyta</taxon>
        <taxon>Magnoliopsida</taxon>
        <taxon>eudicotyledons</taxon>
        <taxon>Gunneridae</taxon>
        <taxon>Pentapetalae</taxon>
        <taxon>asterids</taxon>
        <taxon>campanulids</taxon>
        <taxon>Asterales</taxon>
        <taxon>Asteraceae</taxon>
        <taxon>Cichorioideae</taxon>
        <taxon>Cichorieae</taxon>
        <taxon>Lactucinae</taxon>
        <taxon>Lactuca</taxon>
    </lineage>
</organism>